<feature type="compositionally biased region" description="Basic and acidic residues" evidence="1">
    <location>
        <begin position="101"/>
        <end position="129"/>
    </location>
</feature>
<organism evidence="2 3">
    <name type="scientific">Cercopithifilaria johnstoni</name>
    <dbReference type="NCBI Taxonomy" id="2874296"/>
    <lineage>
        <taxon>Eukaryota</taxon>
        <taxon>Metazoa</taxon>
        <taxon>Ecdysozoa</taxon>
        <taxon>Nematoda</taxon>
        <taxon>Chromadorea</taxon>
        <taxon>Rhabditida</taxon>
        <taxon>Spirurina</taxon>
        <taxon>Spiruromorpha</taxon>
        <taxon>Filarioidea</taxon>
        <taxon>Onchocercidae</taxon>
        <taxon>Cercopithifilaria</taxon>
    </lineage>
</organism>
<evidence type="ECO:0000313" key="2">
    <source>
        <dbReference type="EMBL" id="CAG9539084.1"/>
    </source>
</evidence>
<feature type="compositionally biased region" description="Basic residues" evidence="1">
    <location>
        <begin position="831"/>
        <end position="849"/>
    </location>
</feature>
<feature type="compositionally biased region" description="Basic and acidic residues" evidence="1">
    <location>
        <begin position="401"/>
        <end position="410"/>
    </location>
</feature>
<feature type="compositionally biased region" description="Basic and acidic residues" evidence="1">
    <location>
        <begin position="188"/>
        <end position="197"/>
    </location>
</feature>
<feature type="compositionally biased region" description="Basic and acidic residues" evidence="1">
    <location>
        <begin position="614"/>
        <end position="623"/>
    </location>
</feature>
<dbReference type="Proteomes" id="UP000746747">
    <property type="component" value="Unassembled WGS sequence"/>
</dbReference>
<comment type="caution">
    <text evidence="2">The sequence shown here is derived from an EMBL/GenBank/DDBJ whole genome shotgun (WGS) entry which is preliminary data.</text>
</comment>
<feature type="compositionally biased region" description="Basic and acidic residues" evidence="1">
    <location>
        <begin position="298"/>
        <end position="307"/>
    </location>
</feature>
<evidence type="ECO:0000256" key="1">
    <source>
        <dbReference type="SAM" id="MobiDB-lite"/>
    </source>
</evidence>
<evidence type="ECO:0008006" key="4">
    <source>
        <dbReference type="Google" id="ProtNLM"/>
    </source>
</evidence>
<feature type="compositionally biased region" description="Acidic residues" evidence="1">
    <location>
        <begin position="734"/>
        <end position="744"/>
    </location>
</feature>
<gene>
    <name evidence="2" type="ORF">CJOHNSTONI_LOCUS8720</name>
</gene>
<dbReference type="OrthoDB" id="5850993at2759"/>
<name>A0A8J2MAL4_9BILA</name>
<keyword evidence="3" id="KW-1185">Reference proteome</keyword>
<protein>
    <recommendedName>
        <fullName evidence="4">Titin-like</fullName>
    </recommendedName>
</protein>
<feature type="compositionally biased region" description="Basic and acidic residues" evidence="1">
    <location>
        <begin position="766"/>
        <end position="777"/>
    </location>
</feature>
<sequence length="1135" mass="126247">MSESDEEEIELSDVEFEDEDEELECELVCEPEKKLKPQLPDIKPTDKSPDTSSSNHPERNRSTSNNAPNDNDAKTSDAEEEVPDIDFEDELEPEEVLAPEKSPKPKHDIRLKEPENSKNKRPGELEEPQKISAPVTKKPKSERSPEINPKTPSDKKPIKPGTQEPKKSDGKVEPKQVSAPTSKKPNLKSKDSEDAKPKKPLKVKPTDGSSEPDVDVTLPISKPKNKPKAEAKKPDDKPDDEELEPELVSAPTSKKPKLKLKDPEDVKPKKPLKVKPTEGSPEPEVNVTLPTSKPKNKPKAEAKKPDDKPDDEELEPELVSAPTSKKPKLKLKDPEDVKPKKPLKVKPTEGSPEPEVNVTLPTSKPKNKPKAEAKKPDDKPDDEELEPELVSAPTSKKPKLKLKDPEDVKPKKPLKVKPTEDSPEPEVNVTLPTSKPKSKPKAEPKKPDNKPDDEELEPELISAPTPKKPNLKLKDPEGAKPKKPLKVKPTEDSPEPEVNVTLPTSKPKSKPKAEPKKPDNKPDDEELEPELISAPTPKKPNLKLKDPEGVKPKKPLKVKPTEVSPKPEVNVTLPTSKPKSKPKAEPKKPDNKPDDEELEPELVSAPTSKKPKPKLKEPEDVKPKKPLKVKPMESSPEPEVNVTLPTSKPKSKPKAEPKKPDNKPDDEELEPELISAPTPKKPNLKLKDPEGAKPKKPLKVKPTEGSPEPEVNVTLPTSKPKKKPKAESKKPDDKPDDEELEPESDSVPKPKKPNVRSGKPKVPMIKSKDPLKVKLDSPEPETDATLPLPKKEQQDEEEDEPEVPDEDSKASLAAPEIPAEDQLEDNENVPPKKRKPKPKPKQKKKKPKAKWIPPIRPPPEPYEMPPQEKKLAEILKEEKIPPTKRYARKPRHLEVFIPFEIPWENLPALQTQEGMGAFGHTRDANIKVDEGSKHMVQGDLHSETVIPLFSQSVGDNRSGMLPFGSYRRNISDVIDNHKFDDSKLKECDRFIPKLMQGAIQPQNAETLFGQIRNQTTNVKYMEHMTPKCDPGSHGFISRQFAPSSEKAGSTIMDRRRNVIANAQGSGNDIGVFDRASESIMPLLFNVQDIYLKSGADFGAFRPLVSESEGGYRMTLADEIKCKLTVPYQTSPSLTT</sequence>
<feature type="compositionally biased region" description="Acidic residues" evidence="1">
    <location>
        <begin position="1"/>
        <end position="29"/>
    </location>
</feature>
<dbReference type="AlphaFoldDB" id="A0A8J2MAL4"/>
<feature type="compositionally biased region" description="Acidic residues" evidence="1">
    <location>
        <begin position="818"/>
        <end position="827"/>
    </location>
</feature>
<dbReference type="EMBL" id="CAKAEH010001746">
    <property type="protein sequence ID" value="CAG9539084.1"/>
    <property type="molecule type" value="Genomic_DNA"/>
</dbReference>
<feature type="compositionally biased region" description="Pro residues" evidence="1">
    <location>
        <begin position="854"/>
        <end position="864"/>
    </location>
</feature>
<feature type="compositionally biased region" description="Basic and acidic residues" evidence="1">
    <location>
        <begin position="164"/>
        <end position="174"/>
    </location>
</feature>
<proteinExistence type="predicted"/>
<feature type="compositionally biased region" description="Basic and acidic residues" evidence="1">
    <location>
        <begin position="259"/>
        <end position="268"/>
    </location>
</feature>
<feature type="compositionally biased region" description="Basic and acidic residues" evidence="1">
    <location>
        <begin position="369"/>
        <end position="378"/>
    </location>
</feature>
<feature type="compositionally biased region" description="Basic and acidic residues" evidence="1">
    <location>
        <begin position="582"/>
        <end position="592"/>
    </location>
</feature>
<evidence type="ECO:0000313" key="3">
    <source>
        <dbReference type="Proteomes" id="UP000746747"/>
    </source>
</evidence>
<accession>A0A8J2MAL4</accession>
<reference evidence="2" key="1">
    <citation type="submission" date="2021-09" db="EMBL/GenBank/DDBJ databases">
        <authorList>
            <consortium name="Pathogen Informatics"/>
        </authorList>
    </citation>
    <scope>NUCLEOTIDE SEQUENCE</scope>
</reference>
<feature type="compositionally biased region" description="Basic and acidic residues" evidence="1">
    <location>
        <begin position="330"/>
        <end position="339"/>
    </location>
</feature>
<feature type="compositionally biased region" description="Basic and acidic residues" evidence="1">
    <location>
        <begin position="511"/>
        <end position="521"/>
    </location>
</feature>
<feature type="compositionally biased region" description="Acidic residues" evidence="1">
    <location>
        <begin position="794"/>
        <end position="805"/>
    </location>
</feature>
<feature type="compositionally biased region" description="Basic and acidic residues" evidence="1">
    <location>
        <begin position="653"/>
        <end position="663"/>
    </location>
</feature>
<feature type="compositionally biased region" description="Basic and acidic residues" evidence="1">
    <location>
        <begin position="227"/>
        <end position="236"/>
    </location>
</feature>
<feature type="compositionally biased region" description="Acidic residues" evidence="1">
    <location>
        <begin position="78"/>
        <end position="97"/>
    </location>
</feature>
<feature type="compositionally biased region" description="Basic and acidic residues" evidence="1">
    <location>
        <begin position="440"/>
        <end position="450"/>
    </location>
</feature>
<feature type="region of interest" description="Disordered" evidence="1">
    <location>
        <begin position="1"/>
        <end position="865"/>
    </location>
</feature>